<organism evidence="2 3">
    <name type="scientific">Acinetobacter nosocomialis</name>
    <dbReference type="NCBI Taxonomy" id="106654"/>
    <lineage>
        <taxon>Bacteria</taxon>
        <taxon>Pseudomonadati</taxon>
        <taxon>Pseudomonadota</taxon>
        <taxon>Gammaproteobacteria</taxon>
        <taxon>Moraxellales</taxon>
        <taxon>Moraxellaceae</taxon>
        <taxon>Acinetobacter</taxon>
        <taxon>Acinetobacter calcoaceticus/baumannii complex</taxon>
    </lineage>
</organism>
<reference evidence="3" key="1">
    <citation type="submission" date="2017-12" db="EMBL/GenBank/DDBJ databases">
        <title>FDA dAtabase for Regulatory Grade micrObial Sequences (FDA-ARGOS): Supporting development and validation of Infectious Disease Dx tests.</title>
        <authorList>
            <person name="Hoffmann M."/>
            <person name="Allard M."/>
            <person name="Evans P."/>
            <person name="Brown E."/>
            <person name="Tallon L."/>
            <person name="Sadzewicz L."/>
            <person name="Sengamalay N."/>
            <person name="Ott S."/>
            <person name="Godinez A."/>
            <person name="Nagaraj S."/>
            <person name="Vavikolanu K."/>
            <person name="Aluvathingal J."/>
            <person name="Nadendla S."/>
            <person name="Sichtig H."/>
        </authorList>
    </citation>
    <scope>NUCLEOTIDE SEQUENCE [LARGE SCALE GENOMIC DNA]</scope>
    <source>
        <strain evidence="3">FDAARGOS_129</strain>
    </source>
</reference>
<sequence length="269" mass="29954">MTVETEAQDIVDPATTENNSAASQESEELKQQTQEPEVEQTEEEKAKAAEEAEEKKRSRAKERIERLARENAELRKFKEEAEAKAKQPIQSDEAPKIEDFEDYSDYLKAQQDWYVKQAEERVLARLNQDKATQQKVQAEAEYQAAMAELESEGVDVASLIEKSNSLPPLPITLDQFGMSAKDTLGLAQTLLSDEDLYYELARMNPVQAAAKIGQIIGNKTAKSVPPASKAPAPIKPVTANAPASRDPASMSDTEWLAYRNNQLKSKKAR</sequence>
<feature type="region of interest" description="Disordered" evidence="1">
    <location>
        <begin position="1"/>
        <end position="97"/>
    </location>
</feature>
<feature type="region of interest" description="Disordered" evidence="1">
    <location>
        <begin position="220"/>
        <end position="269"/>
    </location>
</feature>
<evidence type="ECO:0000313" key="3">
    <source>
        <dbReference type="Proteomes" id="UP000237921"/>
    </source>
</evidence>
<evidence type="ECO:0008006" key="4">
    <source>
        <dbReference type="Google" id="ProtNLM"/>
    </source>
</evidence>
<dbReference type="AlphaFoldDB" id="A0A2L1VEK8"/>
<evidence type="ECO:0000313" key="2">
    <source>
        <dbReference type="EMBL" id="AVF43578.1"/>
    </source>
</evidence>
<dbReference type="RefSeq" id="WP_104918699.1">
    <property type="nucleotide sequence ID" value="NZ_CP014019.1"/>
</dbReference>
<accession>A0A2L1VEK8</accession>
<name>A0A2L1VEK8_ACINO</name>
<evidence type="ECO:0000256" key="1">
    <source>
        <dbReference type="SAM" id="MobiDB-lite"/>
    </source>
</evidence>
<feature type="compositionally biased region" description="Low complexity" evidence="1">
    <location>
        <begin position="220"/>
        <end position="237"/>
    </location>
</feature>
<feature type="compositionally biased region" description="Basic and acidic residues" evidence="1">
    <location>
        <begin position="43"/>
        <end position="85"/>
    </location>
</feature>
<protein>
    <recommendedName>
        <fullName evidence="4">Scaffolding protein</fullName>
    </recommendedName>
</protein>
<proteinExistence type="predicted"/>
<dbReference type="Proteomes" id="UP000237921">
    <property type="component" value="Chromosome"/>
</dbReference>
<gene>
    <name evidence="2" type="ORF">AL533_03820</name>
</gene>
<dbReference type="EMBL" id="CP014019">
    <property type="protein sequence ID" value="AVF43578.1"/>
    <property type="molecule type" value="Genomic_DNA"/>
</dbReference>